<name>A0A1B2AEW4_9SPHN</name>
<dbReference type="STRING" id="692370.A6F68_02183"/>
<dbReference type="KEGG" id="ado:A6F68_02183"/>
<dbReference type="InterPro" id="IPR028087">
    <property type="entry name" value="Tad_N"/>
</dbReference>
<evidence type="ECO:0000313" key="2">
    <source>
        <dbReference type="EMBL" id="ANY20684.1"/>
    </source>
</evidence>
<accession>A0A1B2AEW4</accession>
<dbReference type="Proteomes" id="UP000092932">
    <property type="component" value="Chromosome"/>
</dbReference>
<keyword evidence="3" id="KW-1185">Reference proteome</keyword>
<dbReference type="PATRIC" id="fig|692370.5.peg.2197"/>
<feature type="domain" description="Putative Flp pilus-assembly TadG-like N-terminal" evidence="1">
    <location>
        <begin position="24"/>
        <end position="71"/>
    </location>
</feature>
<evidence type="ECO:0000313" key="3">
    <source>
        <dbReference type="Proteomes" id="UP000092932"/>
    </source>
</evidence>
<reference evidence="2 3" key="1">
    <citation type="submission" date="2016-07" db="EMBL/GenBank/DDBJ databases">
        <title>Complete genome sequence of Altererythrobacter dongtanensis KCTC 22672, a type strain with esterase isolated from tidal flat.</title>
        <authorList>
            <person name="Cheng H."/>
            <person name="Wu Y.-H."/>
            <person name="Zhou P."/>
            <person name="Huo Y.-Y."/>
            <person name="Wang C.-S."/>
            <person name="Xu X.-W."/>
        </authorList>
    </citation>
    <scope>NUCLEOTIDE SEQUENCE [LARGE SCALE GENOMIC DNA]</scope>
    <source>
        <strain evidence="2 3">KCTC 22672</strain>
    </source>
</reference>
<evidence type="ECO:0000259" key="1">
    <source>
        <dbReference type="Pfam" id="PF13400"/>
    </source>
</evidence>
<organism evidence="2 3">
    <name type="scientific">Tsuneonella dongtanensis</name>
    <dbReference type="NCBI Taxonomy" id="692370"/>
    <lineage>
        <taxon>Bacteria</taxon>
        <taxon>Pseudomonadati</taxon>
        <taxon>Pseudomonadota</taxon>
        <taxon>Alphaproteobacteria</taxon>
        <taxon>Sphingomonadales</taxon>
        <taxon>Erythrobacteraceae</taxon>
        <taxon>Tsuneonella</taxon>
    </lineage>
</organism>
<gene>
    <name evidence="2" type="ORF">A6F68_02183</name>
</gene>
<dbReference type="EMBL" id="CP016591">
    <property type="protein sequence ID" value="ANY20684.1"/>
    <property type="molecule type" value="Genomic_DNA"/>
</dbReference>
<proteinExistence type="predicted"/>
<dbReference type="AlphaFoldDB" id="A0A1B2AEW4"/>
<dbReference type="Pfam" id="PF13400">
    <property type="entry name" value="Tad"/>
    <property type="match status" value="1"/>
</dbReference>
<sequence length="454" mass="47901">MLRKVPMTGRIAKIVKNLTHCRSGNATLLTAVALPVLIGAAGYGVDTAQWYMVQRELQHAADQAAIAGAWALAYKDTTNTYDNRASREFANNLSKAEEYLAEDIQSIVPAVRRGNFQGGTNNSVVVTAQIAVDLPFSRLMSSSPVVIGVSSEAAFAAGTVHKACLRTLKKNASGTFQVGNGATVIANCGVIAISCEAGAIQIDENATIDIAKITACNKDAADLPSDYDGELVLDSSIGDYVNELYGPQPPEDAPKPPAYDCKNAPKKGTYTLTPGVYDAGIKIACNTIFDPGIYYVKTELDLTHNAVVSGYGVMFVLLNGASLKMGGSGANGTGGGGTIRSSLNLTPPTYATLIDLGYSDAFAKMYENILMIADNTTTETDHTINGNVNMHIQGKIHLPKGNVKVNGNSQAADGVCFQITSYTLDVSGGAYLYTLCTQEETQSLNSKPGVRLIS</sequence>
<protein>
    <recommendedName>
        <fullName evidence="1">Putative Flp pilus-assembly TadG-like N-terminal domain-containing protein</fullName>
    </recommendedName>
</protein>